<feature type="compositionally biased region" description="Basic residues" evidence="4">
    <location>
        <begin position="400"/>
        <end position="409"/>
    </location>
</feature>
<dbReference type="Pfam" id="PF07496">
    <property type="entry name" value="zf-CW"/>
    <property type="match status" value="1"/>
</dbReference>
<feature type="compositionally biased region" description="Basic and acidic residues" evidence="4">
    <location>
        <begin position="481"/>
        <end position="491"/>
    </location>
</feature>
<organism evidence="6 7">
    <name type="scientific">Thalictrum thalictroides</name>
    <name type="common">Rue-anemone</name>
    <name type="synonym">Anemone thalictroides</name>
    <dbReference type="NCBI Taxonomy" id="46969"/>
    <lineage>
        <taxon>Eukaryota</taxon>
        <taxon>Viridiplantae</taxon>
        <taxon>Streptophyta</taxon>
        <taxon>Embryophyta</taxon>
        <taxon>Tracheophyta</taxon>
        <taxon>Spermatophyta</taxon>
        <taxon>Magnoliopsida</taxon>
        <taxon>Ranunculales</taxon>
        <taxon>Ranunculaceae</taxon>
        <taxon>Thalictroideae</taxon>
        <taxon>Thalictrum</taxon>
    </lineage>
</organism>
<feature type="non-terminal residue" evidence="6">
    <location>
        <position position="1"/>
    </location>
</feature>
<accession>A0A7J6XBE3</accession>
<dbReference type="Proteomes" id="UP000554482">
    <property type="component" value="Unassembled WGS sequence"/>
</dbReference>
<feature type="compositionally biased region" description="Basic and acidic residues" evidence="4">
    <location>
        <begin position="146"/>
        <end position="160"/>
    </location>
</feature>
<evidence type="ECO:0000256" key="2">
    <source>
        <dbReference type="ARBA" id="ARBA00022771"/>
    </source>
</evidence>
<evidence type="ECO:0000256" key="1">
    <source>
        <dbReference type="ARBA" id="ARBA00022723"/>
    </source>
</evidence>
<dbReference type="OrthoDB" id="757982at2759"/>
<keyword evidence="1" id="KW-0479">Metal-binding</keyword>
<feature type="compositionally biased region" description="Basic and acidic residues" evidence="4">
    <location>
        <begin position="303"/>
        <end position="330"/>
    </location>
</feature>
<feature type="region of interest" description="Disordered" evidence="4">
    <location>
        <begin position="380"/>
        <end position="429"/>
    </location>
</feature>
<reference evidence="6 7" key="1">
    <citation type="submission" date="2020-06" db="EMBL/GenBank/DDBJ databases">
        <title>Transcriptomic and genomic resources for Thalictrum thalictroides and T. hernandezii: Facilitating candidate gene discovery in an emerging model plant lineage.</title>
        <authorList>
            <person name="Arias T."/>
            <person name="Riano-Pachon D.M."/>
            <person name="Di Stilio V.S."/>
        </authorList>
    </citation>
    <scope>NUCLEOTIDE SEQUENCE [LARGE SCALE GENOMIC DNA]</scope>
    <source>
        <strain evidence="7">cv. WT478/WT964</strain>
        <tissue evidence="6">Leaves</tissue>
    </source>
</reference>
<comment type="caution">
    <text evidence="6">The sequence shown here is derived from an EMBL/GenBank/DDBJ whole genome shotgun (WGS) entry which is preliminary data.</text>
</comment>
<name>A0A7J6XBE3_THATH</name>
<sequence>MGFEGCVEEEKDSNLKFDYGKEMEDCKKEYECEDDEESSSMHFQNNGNVDPDVNLSHIVMVRKILSNNTRVDLRMCMRDDRVRSLLGHFLKDFEAGGLKENLGAKYGAYGSFLHIPPSDSCHARTSQNVQYNNIQRYPSHISMKKSHQDTTFDSSTRLEKNNTSTSLMSASRASSFSDSCTGDACLPSFWGTKGSTPKRVTIDRSVSPTKHKPLKCEMSKDIYKKLGLDSSPSSSEDVPGQSRGLYPYTHDAPEESPSSILEIMTSFLVSGECLLSPLSNSFLSLTENQGEGNWKSMASGDTSKIEKQNSKDGLAHRASGDRSESPHGDVQLEWKTHRRMKADKRYDSYSADFDWSIGMDALIGGSPVDRSKEKFCRRATALKQGGSLKPQKKEQTLPGGKKKLKHSQHHNIAASESHTESNGVDFPASMRAKNTTGIRLSSSKLDVDRLYTKSGNTNDGHGDSYSELKQAEKISVLQDSPPRDRPKGSKFRFAEKKNRTLIKKRKEKLNGEMFNNSLASEPYPMAPTVTAPSTAKEGFVSDIVPAKADPVLIKENWVCCDSCEKWRLLPFGTESDHLKTDYWQCSMLNWL</sequence>
<feature type="domain" description="CW-type" evidence="5">
    <location>
        <begin position="551"/>
        <end position="591"/>
    </location>
</feature>
<evidence type="ECO:0000313" key="6">
    <source>
        <dbReference type="EMBL" id="KAF5206155.1"/>
    </source>
</evidence>
<feature type="region of interest" description="Disordered" evidence="4">
    <location>
        <begin position="143"/>
        <end position="166"/>
    </location>
</feature>
<dbReference type="PANTHER" id="PTHR46524">
    <property type="entry name" value="CW-TYPE ZINC FINGER"/>
    <property type="match status" value="1"/>
</dbReference>
<dbReference type="EMBL" id="JABWDY010003135">
    <property type="protein sequence ID" value="KAF5206155.1"/>
    <property type="molecule type" value="Genomic_DNA"/>
</dbReference>
<dbReference type="GO" id="GO:0008270">
    <property type="term" value="F:zinc ion binding"/>
    <property type="evidence" value="ECO:0007669"/>
    <property type="project" value="UniProtKB-KW"/>
</dbReference>
<keyword evidence="3" id="KW-0862">Zinc</keyword>
<dbReference type="PROSITE" id="PS51050">
    <property type="entry name" value="ZF_CW"/>
    <property type="match status" value="1"/>
</dbReference>
<feature type="region of interest" description="Disordered" evidence="4">
    <location>
        <begin position="290"/>
        <end position="330"/>
    </location>
</feature>
<evidence type="ECO:0000256" key="3">
    <source>
        <dbReference type="ARBA" id="ARBA00022833"/>
    </source>
</evidence>
<feature type="region of interest" description="Disordered" evidence="4">
    <location>
        <begin position="472"/>
        <end position="491"/>
    </location>
</feature>
<keyword evidence="7" id="KW-1185">Reference proteome</keyword>
<evidence type="ECO:0000259" key="5">
    <source>
        <dbReference type="PROSITE" id="PS51050"/>
    </source>
</evidence>
<proteinExistence type="predicted"/>
<gene>
    <name evidence="6" type="ORF">FRX31_004258</name>
</gene>
<dbReference type="Gene3D" id="3.30.40.100">
    <property type="match status" value="1"/>
</dbReference>
<dbReference type="InterPro" id="IPR055300">
    <property type="entry name" value="CWZF3/5/7"/>
</dbReference>
<evidence type="ECO:0000313" key="7">
    <source>
        <dbReference type="Proteomes" id="UP000554482"/>
    </source>
</evidence>
<keyword evidence="2" id="KW-0863">Zinc-finger</keyword>
<evidence type="ECO:0000256" key="4">
    <source>
        <dbReference type="SAM" id="MobiDB-lite"/>
    </source>
</evidence>
<protein>
    <recommendedName>
        <fullName evidence="5">CW-type domain-containing protein</fullName>
    </recommendedName>
</protein>
<dbReference type="InterPro" id="IPR011124">
    <property type="entry name" value="Znf_CW"/>
</dbReference>
<dbReference type="AlphaFoldDB" id="A0A7J6XBE3"/>
<dbReference type="PANTHER" id="PTHR46524:SF7">
    <property type="entry name" value="CW-TYPE ZINC FINGER"/>
    <property type="match status" value="1"/>
</dbReference>